<name>K5WC65_PHACS</name>
<dbReference type="KEGG" id="pco:PHACADRAFT_24738"/>
<organism evidence="1 2">
    <name type="scientific">Phanerochaete carnosa (strain HHB-10118-sp)</name>
    <name type="common">White-rot fungus</name>
    <name type="synonym">Peniophora carnosa</name>
    <dbReference type="NCBI Taxonomy" id="650164"/>
    <lineage>
        <taxon>Eukaryota</taxon>
        <taxon>Fungi</taxon>
        <taxon>Dikarya</taxon>
        <taxon>Basidiomycota</taxon>
        <taxon>Agaricomycotina</taxon>
        <taxon>Agaricomycetes</taxon>
        <taxon>Polyporales</taxon>
        <taxon>Phanerochaetaceae</taxon>
        <taxon>Phanerochaete</taxon>
    </lineage>
</organism>
<dbReference type="HOGENOM" id="CLU_111642_1_0_1"/>
<dbReference type="OrthoDB" id="2320332at2759"/>
<reference evidence="1 2" key="1">
    <citation type="journal article" date="2012" name="BMC Genomics">
        <title>Comparative genomics of the white-rot fungi, Phanerochaete carnosa and P. chrysosporium, to elucidate the genetic basis of the distinct wood types they colonize.</title>
        <authorList>
            <person name="Suzuki H."/>
            <person name="MacDonald J."/>
            <person name="Syed K."/>
            <person name="Salamov A."/>
            <person name="Hori C."/>
            <person name="Aerts A."/>
            <person name="Henrissat B."/>
            <person name="Wiebenga A."/>
            <person name="vanKuyk P.A."/>
            <person name="Barry K."/>
            <person name="Lindquist E."/>
            <person name="LaButti K."/>
            <person name="Lapidus A."/>
            <person name="Lucas S."/>
            <person name="Coutinho P."/>
            <person name="Gong Y."/>
            <person name="Samejima M."/>
            <person name="Mahadevan R."/>
            <person name="Abou-Zaid M."/>
            <person name="de Vries R.P."/>
            <person name="Igarashi K."/>
            <person name="Yadav J.S."/>
            <person name="Grigoriev I.V."/>
            <person name="Master E.R."/>
        </authorList>
    </citation>
    <scope>NUCLEOTIDE SEQUENCE [LARGE SCALE GENOMIC DNA]</scope>
    <source>
        <strain evidence="1 2">HHB-10118-sp</strain>
    </source>
</reference>
<accession>K5WC65</accession>
<keyword evidence="2" id="KW-1185">Reference proteome</keyword>
<dbReference type="SUPFAM" id="SSF55961">
    <property type="entry name" value="Bet v1-like"/>
    <property type="match status" value="1"/>
</dbReference>
<dbReference type="RefSeq" id="XP_007389603.1">
    <property type="nucleotide sequence ID" value="XM_007389541.1"/>
</dbReference>
<protein>
    <recommendedName>
        <fullName evidence="3">DUF1857-domain-containing protein</fullName>
    </recommendedName>
</protein>
<evidence type="ECO:0000313" key="2">
    <source>
        <dbReference type="Proteomes" id="UP000008370"/>
    </source>
</evidence>
<dbReference type="STRING" id="650164.K5WC65"/>
<dbReference type="EMBL" id="JH930468">
    <property type="protein sequence ID" value="EKM61548.1"/>
    <property type="molecule type" value="Genomic_DNA"/>
</dbReference>
<dbReference type="Proteomes" id="UP000008370">
    <property type="component" value="Unassembled WGS sequence"/>
</dbReference>
<dbReference type="InterPro" id="IPR023393">
    <property type="entry name" value="START-like_dom_sf"/>
</dbReference>
<sequence length="182" mass="20442">MKIHLAYTAPINPADAPFKLTRAQVWEGLKIKARDPLRFVPIIERCEIVEEHATGLTRIAQFKPGTGPPGKVTEVITFGDDVHVRFRLPDLRARPQTDVWFTLQAEFQMVDVGTVISNIVSDGDGESDLYLTFNFAWNFPEVHPGSPEEKAKREQMKGSAKEAVVMSIKEVRELVQKGEIKA</sequence>
<evidence type="ECO:0000313" key="1">
    <source>
        <dbReference type="EMBL" id="EKM61548.1"/>
    </source>
</evidence>
<evidence type="ECO:0008006" key="3">
    <source>
        <dbReference type="Google" id="ProtNLM"/>
    </source>
</evidence>
<proteinExistence type="predicted"/>
<dbReference type="GeneID" id="18914069"/>
<dbReference type="InParanoid" id="K5WC65"/>
<dbReference type="Gene3D" id="3.30.530.20">
    <property type="match status" value="1"/>
</dbReference>
<gene>
    <name evidence="1" type="ORF">PHACADRAFT_24738</name>
</gene>
<dbReference type="AlphaFoldDB" id="K5WC65"/>
<dbReference type="InterPro" id="IPR015075">
    <property type="entry name" value="AtaL"/>
</dbReference>
<dbReference type="Pfam" id="PF08982">
    <property type="entry name" value="AtaL"/>
    <property type="match status" value="1"/>
</dbReference>